<evidence type="ECO:0000256" key="4">
    <source>
        <dbReference type="ARBA" id="ARBA00023163"/>
    </source>
</evidence>
<dbReference type="PROSITE" id="PS50931">
    <property type="entry name" value="HTH_LYSR"/>
    <property type="match status" value="1"/>
</dbReference>
<protein>
    <submittedName>
        <fullName evidence="6">LysR family transcriptional regulator</fullName>
    </submittedName>
</protein>
<dbReference type="AlphaFoldDB" id="A0A139SP68"/>
<keyword evidence="2" id="KW-0805">Transcription regulation</keyword>
<sequence length="307" mass="34245">MAVSYTLRQLKYFVTTVESGSVAEASRKLYIAQPSISSAIKALEEHFELQLLIRHHAQGISLTPAGQRFYQRACDLLRYARGFEQEVLADNDSIRGQIDIGCFETVAPLYLPPLLAAFRQQHPQLQVHLRDGEQQELLHGLANGRFDLVIFYAHELDNSIECEPLMPPQQPYVLLPMEHPFAMQQRVSLHELAKQPMILLDVPPSSRYFVSLFEQAGLTPNIVFASPSIEMVRGMVGQGFGFSLLVTHPKSNITYDGKTLACLPLAEPVEGSGLVAAWLKSNPPSKPVRLFVEYCKAHLAREHGEGG</sequence>
<dbReference type="Pfam" id="PF00126">
    <property type="entry name" value="HTH_1"/>
    <property type="match status" value="1"/>
</dbReference>
<dbReference type="InterPro" id="IPR000847">
    <property type="entry name" value="LysR_HTH_N"/>
</dbReference>
<dbReference type="SUPFAM" id="SSF46785">
    <property type="entry name" value="Winged helix' DNA-binding domain"/>
    <property type="match status" value="1"/>
</dbReference>
<dbReference type="GO" id="GO:0003677">
    <property type="term" value="F:DNA binding"/>
    <property type="evidence" value="ECO:0007669"/>
    <property type="project" value="UniProtKB-KW"/>
</dbReference>
<proteinExistence type="inferred from homology"/>
<dbReference type="FunFam" id="1.10.10.10:FF:000001">
    <property type="entry name" value="LysR family transcriptional regulator"/>
    <property type="match status" value="1"/>
</dbReference>
<name>A0A139SP68_9GAMM</name>
<dbReference type="GO" id="GO:0003700">
    <property type="term" value="F:DNA-binding transcription factor activity"/>
    <property type="evidence" value="ECO:0007669"/>
    <property type="project" value="InterPro"/>
</dbReference>
<keyword evidence="7" id="KW-1185">Reference proteome</keyword>
<evidence type="ECO:0000313" key="7">
    <source>
        <dbReference type="Proteomes" id="UP000072660"/>
    </source>
</evidence>
<dbReference type="GO" id="GO:0032993">
    <property type="term" value="C:protein-DNA complex"/>
    <property type="evidence" value="ECO:0007669"/>
    <property type="project" value="TreeGrafter"/>
</dbReference>
<gene>
    <name evidence="6" type="ORF">AXE65_05300</name>
</gene>
<dbReference type="Proteomes" id="UP000072660">
    <property type="component" value="Unassembled WGS sequence"/>
</dbReference>
<feature type="domain" description="HTH lysR-type" evidence="5">
    <location>
        <begin position="5"/>
        <end position="63"/>
    </location>
</feature>
<dbReference type="Gene3D" id="1.10.10.10">
    <property type="entry name" value="Winged helix-like DNA-binding domain superfamily/Winged helix DNA-binding domain"/>
    <property type="match status" value="1"/>
</dbReference>
<dbReference type="CDD" id="cd08412">
    <property type="entry name" value="PBP2_PAO1_like"/>
    <property type="match status" value="1"/>
</dbReference>
<dbReference type="EMBL" id="LSZO01000184">
    <property type="protein sequence ID" value="KXU36304.1"/>
    <property type="molecule type" value="Genomic_DNA"/>
</dbReference>
<dbReference type="Pfam" id="PF03466">
    <property type="entry name" value="LysR_substrate"/>
    <property type="match status" value="1"/>
</dbReference>
<evidence type="ECO:0000256" key="3">
    <source>
        <dbReference type="ARBA" id="ARBA00023125"/>
    </source>
</evidence>
<evidence type="ECO:0000313" key="6">
    <source>
        <dbReference type="EMBL" id="KXU36304.1"/>
    </source>
</evidence>
<organism evidence="6 7">
    <name type="scientific">Ventosimonas gracilis</name>
    <dbReference type="NCBI Taxonomy" id="1680762"/>
    <lineage>
        <taxon>Bacteria</taxon>
        <taxon>Pseudomonadati</taxon>
        <taxon>Pseudomonadota</taxon>
        <taxon>Gammaproteobacteria</taxon>
        <taxon>Pseudomonadales</taxon>
        <taxon>Ventosimonadaceae</taxon>
        <taxon>Ventosimonas</taxon>
    </lineage>
</organism>
<dbReference type="RefSeq" id="WP_068391850.1">
    <property type="nucleotide sequence ID" value="NZ_LSZO01000184.1"/>
</dbReference>
<keyword evidence="3" id="KW-0238">DNA-binding</keyword>
<dbReference type="PRINTS" id="PR00039">
    <property type="entry name" value="HTHLYSR"/>
</dbReference>
<comment type="similarity">
    <text evidence="1">Belongs to the LysR transcriptional regulatory family.</text>
</comment>
<dbReference type="InterPro" id="IPR036388">
    <property type="entry name" value="WH-like_DNA-bd_sf"/>
</dbReference>
<reference evidence="6 7" key="1">
    <citation type="submission" date="2016-02" db="EMBL/GenBank/DDBJ databases">
        <authorList>
            <person name="Wen L."/>
            <person name="He K."/>
            <person name="Yang H."/>
        </authorList>
    </citation>
    <scope>NUCLEOTIDE SEQUENCE [LARGE SCALE GENOMIC DNA]</scope>
    <source>
        <strain evidence="6 7">CV58</strain>
    </source>
</reference>
<keyword evidence="4" id="KW-0804">Transcription</keyword>
<dbReference type="InterPro" id="IPR036390">
    <property type="entry name" value="WH_DNA-bd_sf"/>
</dbReference>
<dbReference type="Gene3D" id="3.40.190.10">
    <property type="entry name" value="Periplasmic binding protein-like II"/>
    <property type="match status" value="2"/>
</dbReference>
<evidence type="ECO:0000256" key="1">
    <source>
        <dbReference type="ARBA" id="ARBA00009437"/>
    </source>
</evidence>
<dbReference type="OrthoDB" id="8679465at2"/>
<dbReference type="PANTHER" id="PTHR30346">
    <property type="entry name" value="TRANSCRIPTIONAL DUAL REGULATOR HCAR-RELATED"/>
    <property type="match status" value="1"/>
</dbReference>
<evidence type="ECO:0000256" key="2">
    <source>
        <dbReference type="ARBA" id="ARBA00023015"/>
    </source>
</evidence>
<dbReference type="PANTHER" id="PTHR30346:SF0">
    <property type="entry name" value="HCA OPERON TRANSCRIPTIONAL ACTIVATOR HCAR"/>
    <property type="match status" value="1"/>
</dbReference>
<comment type="caution">
    <text evidence="6">The sequence shown here is derived from an EMBL/GenBank/DDBJ whole genome shotgun (WGS) entry which is preliminary data.</text>
</comment>
<evidence type="ECO:0000259" key="5">
    <source>
        <dbReference type="PROSITE" id="PS50931"/>
    </source>
</evidence>
<dbReference type="SUPFAM" id="SSF53850">
    <property type="entry name" value="Periplasmic binding protein-like II"/>
    <property type="match status" value="1"/>
</dbReference>
<dbReference type="InterPro" id="IPR005119">
    <property type="entry name" value="LysR_subst-bd"/>
</dbReference>
<accession>A0A139SP68</accession>